<accession>A0AAD9RP07</accession>
<organism evidence="2 3">
    <name type="scientific">Odynerus spinipes</name>
    <dbReference type="NCBI Taxonomy" id="1348599"/>
    <lineage>
        <taxon>Eukaryota</taxon>
        <taxon>Metazoa</taxon>
        <taxon>Ecdysozoa</taxon>
        <taxon>Arthropoda</taxon>
        <taxon>Hexapoda</taxon>
        <taxon>Insecta</taxon>
        <taxon>Pterygota</taxon>
        <taxon>Neoptera</taxon>
        <taxon>Endopterygota</taxon>
        <taxon>Hymenoptera</taxon>
        <taxon>Apocrita</taxon>
        <taxon>Aculeata</taxon>
        <taxon>Vespoidea</taxon>
        <taxon>Vespidae</taxon>
        <taxon>Eumeninae</taxon>
        <taxon>Odynerus</taxon>
    </lineage>
</organism>
<protein>
    <submittedName>
        <fullName evidence="2">Uncharacterized protein</fullName>
    </submittedName>
</protein>
<dbReference type="Proteomes" id="UP001258017">
    <property type="component" value="Unassembled WGS sequence"/>
</dbReference>
<dbReference type="EMBL" id="JAIFRP010000030">
    <property type="protein sequence ID" value="KAK2583267.1"/>
    <property type="molecule type" value="Genomic_DNA"/>
</dbReference>
<evidence type="ECO:0000313" key="2">
    <source>
        <dbReference type="EMBL" id="KAK2583267.1"/>
    </source>
</evidence>
<name>A0AAD9RP07_9HYME</name>
<gene>
    <name evidence="2" type="ORF">KPH14_009277</name>
</gene>
<sequence>MVTATKALALALPAVEKRSGDQGNSFLARETQRNSKTDLSLRPAAGSLDANFATPVRTECQTLAWQVSWESESFTPCLEARPLFSTYDDCARENPTLSTPTFLHPPTSLTSS</sequence>
<evidence type="ECO:0000256" key="1">
    <source>
        <dbReference type="SAM" id="MobiDB-lite"/>
    </source>
</evidence>
<reference evidence="2" key="2">
    <citation type="journal article" date="2023" name="Commun. Biol.">
        <title>Intrasexual cuticular hydrocarbon dimorphism in a wasp sheds light on hydrocarbon biosynthesis genes in Hymenoptera.</title>
        <authorList>
            <person name="Moris V.C."/>
            <person name="Podsiadlowski L."/>
            <person name="Martin S."/>
            <person name="Oeyen J.P."/>
            <person name="Donath A."/>
            <person name="Petersen M."/>
            <person name="Wilbrandt J."/>
            <person name="Misof B."/>
            <person name="Liedtke D."/>
            <person name="Thamm M."/>
            <person name="Scheiner R."/>
            <person name="Schmitt T."/>
            <person name="Niehuis O."/>
        </authorList>
    </citation>
    <scope>NUCLEOTIDE SEQUENCE</scope>
    <source>
        <strain evidence="2">GBR_01_08_01A</strain>
    </source>
</reference>
<proteinExistence type="predicted"/>
<dbReference type="AlphaFoldDB" id="A0AAD9RP07"/>
<reference evidence="2" key="1">
    <citation type="submission" date="2021-08" db="EMBL/GenBank/DDBJ databases">
        <authorList>
            <person name="Misof B."/>
            <person name="Oliver O."/>
            <person name="Podsiadlowski L."/>
            <person name="Donath A."/>
            <person name="Peters R."/>
            <person name="Mayer C."/>
            <person name="Rust J."/>
            <person name="Gunkel S."/>
            <person name="Lesny P."/>
            <person name="Martin S."/>
            <person name="Oeyen J.P."/>
            <person name="Petersen M."/>
            <person name="Panagiotis P."/>
            <person name="Wilbrandt J."/>
            <person name="Tanja T."/>
        </authorList>
    </citation>
    <scope>NUCLEOTIDE SEQUENCE</scope>
    <source>
        <strain evidence="2">GBR_01_08_01A</strain>
        <tissue evidence="2">Thorax + abdomen</tissue>
    </source>
</reference>
<evidence type="ECO:0000313" key="3">
    <source>
        <dbReference type="Proteomes" id="UP001258017"/>
    </source>
</evidence>
<comment type="caution">
    <text evidence="2">The sequence shown here is derived from an EMBL/GenBank/DDBJ whole genome shotgun (WGS) entry which is preliminary data.</text>
</comment>
<keyword evidence="3" id="KW-1185">Reference proteome</keyword>
<feature type="region of interest" description="Disordered" evidence="1">
    <location>
        <begin position="17"/>
        <end position="42"/>
    </location>
</feature>